<protein>
    <submittedName>
        <fullName evidence="4">DUF4974 domain-containing protein</fullName>
    </submittedName>
</protein>
<evidence type="ECO:0000256" key="1">
    <source>
        <dbReference type="SAM" id="Phobius"/>
    </source>
</evidence>
<keyword evidence="1" id="KW-0472">Membrane</keyword>
<dbReference type="AlphaFoldDB" id="A0A4S8HVV7"/>
<dbReference type="OrthoDB" id="642683at2"/>
<keyword evidence="1" id="KW-0812">Transmembrane</keyword>
<dbReference type="Proteomes" id="UP000306918">
    <property type="component" value="Unassembled WGS sequence"/>
</dbReference>
<reference evidence="4 5" key="1">
    <citation type="submission" date="2019-04" db="EMBL/GenBank/DDBJ databases">
        <title>Niastella caeni sp. nov., isolated from activated sludge.</title>
        <authorList>
            <person name="Sheng M."/>
        </authorList>
    </citation>
    <scope>NUCLEOTIDE SEQUENCE [LARGE SCALE GENOMIC DNA]</scope>
    <source>
        <strain evidence="4 5">HX-2-15</strain>
    </source>
</reference>
<accession>A0A4S8HVV7</accession>
<feature type="domain" description="Protein FecR C-terminal" evidence="3">
    <location>
        <begin position="253"/>
        <end position="321"/>
    </location>
</feature>
<dbReference type="Pfam" id="PF16344">
    <property type="entry name" value="FecR_C"/>
    <property type="match status" value="1"/>
</dbReference>
<dbReference type="PANTHER" id="PTHR30273:SF2">
    <property type="entry name" value="PROTEIN FECR"/>
    <property type="match status" value="1"/>
</dbReference>
<dbReference type="RefSeq" id="WP_136578140.1">
    <property type="nucleotide sequence ID" value="NZ_STFF01000004.1"/>
</dbReference>
<feature type="transmembrane region" description="Helical" evidence="1">
    <location>
        <begin position="83"/>
        <end position="104"/>
    </location>
</feature>
<dbReference type="GO" id="GO:0016989">
    <property type="term" value="F:sigma factor antagonist activity"/>
    <property type="evidence" value="ECO:0007669"/>
    <property type="project" value="TreeGrafter"/>
</dbReference>
<dbReference type="InterPro" id="IPR012373">
    <property type="entry name" value="Ferrdict_sens_TM"/>
</dbReference>
<dbReference type="Gene3D" id="3.55.50.30">
    <property type="match status" value="1"/>
</dbReference>
<dbReference type="PIRSF" id="PIRSF018266">
    <property type="entry name" value="FecR"/>
    <property type="match status" value="1"/>
</dbReference>
<dbReference type="EMBL" id="STFF01000004">
    <property type="protein sequence ID" value="THU38184.1"/>
    <property type="molecule type" value="Genomic_DNA"/>
</dbReference>
<keyword evidence="5" id="KW-1185">Reference proteome</keyword>
<evidence type="ECO:0000259" key="2">
    <source>
        <dbReference type="Pfam" id="PF04773"/>
    </source>
</evidence>
<dbReference type="Gene3D" id="2.60.120.1440">
    <property type="match status" value="1"/>
</dbReference>
<gene>
    <name evidence="4" type="ORF">FAM09_16010</name>
</gene>
<dbReference type="PANTHER" id="PTHR30273">
    <property type="entry name" value="PERIPLASMIC SIGNAL SENSOR AND SIGMA FACTOR ACTIVATOR FECR-RELATED"/>
    <property type="match status" value="1"/>
</dbReference>
<evidence type="ECO:0000259" key="3">
    <source>
        <dbReference type="Pfam" id="PF16344"/>
    </source>
</evidence>
<name>A0A4S8HVV7_9BACT</name>
<keyword evidence="1" id="KW-1133">Transmembrane helix</keyword>
<dbReference type="InterPro" id="IPR006860">
    <property type="entry name" value="FecR"/>
</dbReference>
<sequence length="322" mass="36076">MNKREQPIITSLLEKHALGICTPEEMALLEQWYAAFPEKEPLWRGEEEKTEMKDALKAAIFEEIAPEKVHPISPVSVKRSRRILWQAAAAAAILVVTFVMYNVYSHKRKPDYVVVSAPAGKGIIRLQLPDQSEVWLEPGTLIRYQKDFGNEGRVIELEDGMAFFSVRKHAGQPFLVKTPGGVQTKVLGTEFTVKAYTQTDEVQVMVSGGTVQVSDSTRILGILKADQQLSYRQDAHAIKRTEGVSEDWRTGDLALNNASFAEVVRILEKRYGLTVVYNVSNVASWRFTLRISKHTTAADLLETLKDISGLAYTLNDGRVTIQ</sequence>
<organism evidence="4 5">
    <name type="scientific">Niastella caeni</name>
    <dbReference type="NCBI Taxonomy" id="2569763"/>
    <lineage>
        <taxon>Bacteria</taxon>
        <taxon>Pseudomonadati</taxon>
        <taxon>Bacteroidota</taxon>
        <taxon>Chitinophagia</taxon>
        <taxon>Chitinophagales</taxon>
        <taxon>Chitinophagaceae</taxon>
        <taxon>Niastella</taxon>
    </lineage>
</organism>
<dbReference type="InterPro" id="IPR032508">
    <property type="entry name" value="FecR_C"/>
</dbReference>
<evidence type="ECO:0000313" key="4">
    <source>
        <dbReference type="EMBL" id="THU38184.1"/>
    </source>
</evidence>
<feature type="domain" description="FecR protein" evidence="2">
    <location>
        <begin position="121"/>
        <end position="212"/>
    </location>
</feature>
<evidence type="ECO:0000313" key="5">
    <source>
        <dbReference type="Proteomes" id="UP000306918"/>
    </source>
</evidence>
<dbReference type="Pfam" id="PF04773">
    <property type="entry name" value="FecR"/>
    <property type="match status" value="1"/>
</dbReference>
<comment type="caution">
    <text evidence="4">The sequence shown here is derived from an EMBL/GenBank/DDBJ whole genome shotgun (WGS) entry which is preliminary data.</text>
</comment>
<proteinExistence type="predicted"/>